<feature type="region of interest" description="Disordered" evidence="1">
    <location>
        <begin position="1"/>
        <end position="41"/>
    </location>
</feature>
<reference evidence="2" key="1">
    <citation type="submission" date="2020-04" db="EMBL/GenBank/DDBJ databases">
        <authorList>
            <person name="Alioto T."/>
            <person name="Alioto T."/>
            <person name="Gomez Garrido J."/>
        </authorList>
    </citation>
    <scope>NUCLEOTIDE SEQUENCE</scope>
    <source>
        <strain evidence="2">A484AB</strain>
    </source>
</reference>
<feature type="region of interest" description="Disordered" evidence="1">
    <location>
        <begin position="82"/>
        <end position="105"/>
    </location>
</feature>
<comment type="caution">
    <text evidence="2">The sequence shown here is derived from an EMBL/GenBank/DDBJ whole genome shotgun (WGS) entry which is preliminary data.</text>
</comment>
<dbReference type="PANTHER" id="PTHR35558">
    <property type="entry name" value="SGNH_HYDRO DOMAIN-CONTAINING PROTEIN"/>
    <property type="match status" value="1"/>
</dbReference>
<accession>A0A6S7FW71</accession>
<feature type="compositionally biased region" description="Polar residues" evidence="1">
    <location>
        <begin position="1"/>
        <end position="17"/>
    </location>
</feature>
<evidence type="ECO:0000256" key="1">
    <source>
        <dbReference type="SAM" id="MobiDB-lite"/>
    </source>
</evidence>
<sequence>MPRLTRNSMETSTSNDIASTSSARPPSSTSSPVTSSHVSAMQTSNAGSLPVVQALQGSLEGLVQSATDARLSVSSTAAVANNAGQSSSRPANNLAENAPPNNLESQTANYETVHPADGMVSGVNAHLSDARGRLVPSFINTFATPSTSLVWSGNSSSSPSLALATGSVPYYCNPNASSGISLPQSSGFSSFIVGPGYAPIPAKTVGAITAGEYINLADLLPENSYAVDESNEPHLLLDGRLVLTGMIKKPRKEIVDIVSWVEVFSIYTLIVCTSTPHRWRDLTTYKLLILRTYRQFQSTAWLTYDKAFRQHAAALNLTDWSELNVQLFNFYTAGSAAKSSHSIPQPRVDRVTEEQGNSAAFVVCASWNRGRCVAPTALCRFRHACSNCSADHRGINCPTSGTLPPVSVVSPLNLHEFACELQSHQDRSKVDYVLSGIAHGFDIGFFPQFPVTSARKNKASATAHPEIVDAYLQNEVALGRVAGPFLSSPLPNLHVSSFGVIPKAGQPGKWRLILDLSSPHGRSVNDGIDPEQFSLQYIKFDEVVAMVTKLGRVHSWLSLTSKAHIVTSLYCRLNVICLA</sequence>
<protein>
    <submittedName>
        <fullName evidence="2">Uncharacterized protein</fullName>
    </submittedName>
</protein>
<dbReference type="AlphaFoldDB" id="A0A6S7FW71"/>
<feature type="compositionally biased region" description="Low complexity" evidence="1">
    <location>
        <begin position="18"/>
        <end position="40"/>
    </location>
</feature>
<dbReference type="PANTHER" id="PTHR35558:SF1">
    <property type="entry name" value="ENDONUCLEASE_EXONUCLEASE_PHOSPHATASE DOMAIN-CONTAINING PROTEIN"/>
    <property type="match status" value="1"/>
</dbReference>
<evidence type="ECO:0000313" key="3">
    <source>
        <dbReference type="Proteomes" id="UP001152795"/>
    </source>
</evidence>
<name>A0A6S7FW71_PARCT</name>
<dbReference type="Proteomes" id="UP001152795">
    <property type="component" value="Unassembled WGS sequence"/>
</dbReference>
<dbReference type="OrthoDB" id="5985771at2759"/>
<keyword evidence="3" id="KW-1185">Reference proteome</keyword>
<dbReference type="EMBL" id="CACRXK020000253">
    <property type="protein sequence ID" value="CAB3980056.1"/>
    <property type="molecule type" value="Genomic_DNA"/>
</dbReference>
<gene>
    <name evidence="2" type="ORF">PACLA_8A025493</name>
</gene>
<feature type="compositionally biased region" description="Low complexity" evidence="1">
    <location>
        <begin position="90"/>
        <end position="104"/>
    </location>
</feature>
<evidence type="ECO:0000313" key="2">
    <source>
        <dbReference type="EMBL" id="CAB3980056.1"/>
    </source>
</evidence>
<organism evidence="2 3">
    <name type="scientific">Paramuricea clavata</name>
    <name type="common">Red gorgonian</name>
    <name type="synonym">Violescent sea-whip</name>
    <dbReference type="NCBI Taxonomy" id="317549"/>
    <lineage>
        <taxon>Eukaryota</taxon>
        <taxon>Metazoa</taxon>
        <taxon>Cnidaria</taxon>
        <taxon>Anthozoa</taxon>
        <taxon>Octocorallia</taxon>
        <taxon>Malacalcyonacea</taxon>
        <taxon>Plexauridae</taxon>
        <taxon>Paramuricea</taxon>
    </lineage>
</organism>
<proteinExistence type="predicted"/>